<dbReference type="NCBIfam" id="TIGR02039">
    <property type="entry name" value="CysD"/>
    <property type="match status" value="1"/>
</dbReference>
<dbReference type="InterPro" id="IPR011784">
    <property type="entry name" value="SO4_adenylTrfase_ssu"/>
</dbReference>
<keyword evidence="6" id="KW-0547">Nucleotide-binding</keyword>
<dbReference type="RefSeq" id="WP_072737385.1">
    <property type="nucleotide sequence ID" value="NZ_CP048813.1"/>
</dbReference>
<keyword evidence="4 12" id="KW-0808">Transferase</keyword>
<name>A0A1G8I993_9NOCA</name>
<dbReference type="AlphaFoldDB" id="A0A1G8I993"/>
<keyword evidence="7" id="KW-0067">ATP-binding</keyword>
<feature type="domain" description="Phosphoadenosine phosphosulphate reductase" evidence="11">
    <location>
        <begin position="42"/>
        <end position="267"/>
    </location>
</feature>
<dbReference type="Proteomes" id="UP000183263">
    <property type="component" value="Unassembled WGS sequence"/>
</dbReference>
<evidence type="ECO:0000256" key="7">
    <source>
        <dbReference type="ARBA" id="ARBA00022840"/>
    </source>
</evidence>
<dbReference type="PANTHER" id="PTHR43196">
    <property type="entry name" value="SULFATE ADENYLYLTRANSFERASE SUBUNIT 2"/>
    <property type="match status" value="1"/>
</dbReference>
<dbReference type="PIRSF" id="PIRSF002936">
    <property type="entry name" value="CysDAde_trans"/>
    <property type="match status" value="1"/>
</dbReference>
<dbReference type="NCBIfam" id="NF003587">
    <property type="entry name" value="PRK05253.1"/>
    <property type="match status" value="1"/>
</dbReference>
<comment type="similarity">
    <text evidence="1">Belongs to the PAPS reductase family. CysD subfamily.</text>
</comment>
<dbReference type="NCBIfam" id="NF009214">
    <property type="entry name" value="PRK12563.1"/>
    <property type="match status" value="1"/>
</dbReference>
<accession>A0A1G8I993</accession>
<dbReference type="GO" id="GO:0004781">
    <property type="term" value="F:sulfate adenylyltransferase (ATP) activity"/>
    <property type="evidence" value="ECO:0007669"/>
    <property type="project" value="UniProtKB-EC"/>
</dbReference>
<evidence type="ECO:0000256" key="10">
    <source>
        <dbReference type="SAM" id="MobiDB-lite"/>
    </source>
</evidence>
<keyword evidence="13" id="KW-1185">Reference proteome</keyword>
<reference evidence="12 13" key="1">
    <citation type="submission" date="2016-10" db="EMBL/GenBank/DDBJ databases">
        <authorList>
            <person name="de Groot N.N."/>
        </authorList>
    </citation>
    <scope>NUCLEOTIDE SEQUENCE [LARGE SCALE GENOMIC DNA]</scope>
    <source>
        <strain evidence="12 13">DSM 44892</strain>
    </source>
</reference>
<evidence type="ECO:0000256" key="1">
    <source>
        <dbReference type="ARBA" id="ARBA00008885"/>
    </source>
</evidence>
<protein>
    <recommendedName>
        <fullName evidence="3">Sulfate adenylyltransferase subunit 2</fullName>
        <ecNumber evidence="2">2.7.7.4</ecNumber>
    </recommendedName>
    <alternativeName>
        <fullName evidence="8">ATP-sulfurylase small subunit</fullName>
    </alternativeName>
    <alternativeName>
        <fullName evidence="9">Sulfate adenylate transferase</fullName>
    </alternativeName>
</protein>
<evidence type="ECO:0000256" key="6">
    <source>
        <dbReference type="ARBA" id="ARBA00022741"/>
    </source>
</evidence>
<evidence type="ECO:0000313" key="12">
    <source>
        <dbReference type="EMBL" id="SDI15130.1"/>
    </source>
</evidence>
<evidence type="ECO:0000256" key="3">
    <source>
        <dbReference type="ARBA" id="ARBA00022004"/>
    </source>
</evidence>
<dbReference type="GO" id="GO:0000103">
    <property type="term" value="P:sulfate assimilation"/>
    <property type="evidence" value="ECO:0007669"/>
    <property type="project" value="InterPro"/>
</dbReference>
<sequence length="314" mass="35314">MSTTETSAETVAPDIRHVEELRALEAESVHIIREVVAELERPVLLFSAGKDSIVLLRLAEKAFRPNPVPFPVLHVDTGHNFPEVLAFRDRRLADGGHRLVVASVQEAIDSGRVTETAGAGGSRNRLQTRTLLDALEAGGFDAAFGGARRDEERARAKERVLSFRDEFGQWDPRAQRPEPWSLYNGRVRRGEQVRVFPLSNWTELDVWRYIALENLALPSIYFAHERDVFERDGILLATSEYTWPAGNEVPAREWVRYRTVGDLTITGAVRSTATDIEAVISEISAARVSERGETRADDRTSEAAMEDRKREGYF</sequence>
<evidence type="ECO:0000256" key="9">
    <source>
        <dbReference type="ARBA" id="ARBA00031812"/>
    </source>
</evidence>
<dbReference type="EMBL" id="FNDN01000005">
    <property type="protein sequence ID" value="SDI15130.1"/>
    <property type="molecule type" value="Genomic_DNA"/>
</dbReference>
<evidence type="ECO:0000256" key="2">
    <source>
        <dbReference type="ARBA" id="ARBA00012391"/>
    </source>
</evidence>
<dbReference type="SUPFAM" id="SSF52402">
    <property type="entry name" value="Adenine nucleotide alpha hydrolases-like"/>
    <property type="match status" value="1"/>
</dbReference>
<dbReference type="Pfam" id="PF01507">
    <property type="entry name" value="PAPS_reduct"/>
    <property type="match status" value="1"/>
</dbReference>
<evidence type="ECO:0000256" key="5">
    <source>
        <dbReference type="ARBA" id="ARBA00022695"/>
    </source>
</evidence>
<proteinExistence type="inferred from homology"/>
<dbReference type="InterPro" id="IPR014729">
    <property type="entry name" value="Rossmann-like_a/b/a_fold"/>
</dbReference>
<dbReference type="EC" id="2.7.7.4" evidence="2"/>
<evidence type="ECO:0000313" key="13">
    <source>
        <dbReference type="Proteomes" id="UP000183263"/>
    </source>
</evidence>
<dbReference type="PANTHER" id="PTHR43196:SF1">
    <property type="entry name" value="SULFATE ADENYLYLTRANSFERASE SUBUNIT 2"/>
    <property type="match status" value="1"/>
</dbReference>
<keyword evidence="5 12" id="KW-0548">Nucleotidyltransferase</keyword>
<evidence type="ECO:0000256" key="4">
    <source>
        <dbReference type="ARBA" id="ARBA00022679"/>
    </source>
</evidence>
<evidence type="ECO:0000256" key="8">
    <source>
        <dbReference type="ARBA" id="ARBA00030256"/>
    </source>
</evidence>
<organism evidence="12 13">
    <name type="scientific">Rhodococcus triatomae</name>
    <dbReference type="NCBI Taxonomy" id="300028"/>
    <lineage>
        <taxon>Bacteria</taxon>
        <taxon>Bacillati</taxon>
        <taxon>Actinomycetota</taxon>
        <taxon>Actinomycetes</taxon>
        <taxon>Mycobacteriales</taxon>
        <taxon>Nocardiaceae</taxon>
        <taxon>Rhodococcus</taxon>
    </lineage>
</organism>
<evidence type="ECO:0000259" key="11">
    <source>
        <dbReference type="Pfam" id="PF01507"/>
    </source>
</evidence>
<dbReference type="GO" id="GO:0005524">
    <property type="term" value="F:ATP binding"/>
    <property type="evidence" value="ECO:0007669"/>
    <property type="project" value="UniProtKB-KW"/>
</dbReference>
<gene>
    <name evidence="12" type="ORF">SAMN05444695_105193</name>
</gene>
<dbReference type="InterPro" id="IPR002500">
    <property type="entry name" value="PAPS_reduct_dom"/>
</dbReference>
<feature type="region of interest" description="Disordered" evidence="10">
    <location>
        <begin position="290"/>
        <end position="314"/>
    </location>
</feature>
<dbReference type="Gene3D" id="3.40.50.620">
    <property type="entry name" value="HUPs"/>
    <property type="match status" value="1"/>
</dbReference>
<dbReference type="InterPro" id="IPR050128">
    <property type="entry name" value="Sulfate_adenylyltrnsfr_sub2"/>
</dbReference>